<gene>
    <name evidence="1" type="ORF">EUBHAL_02903</name>
</gene>
<sequence>MVEHLLCTLELFERIERFARMERTSGTVVSAEEALLEKTVWVLSHVK</sequence>
<reference evidence="1 2" key="2">
    <citation type="submission" date="2009-02" db="EMBL/GenBank/DDBJ databases">
        <title>Draft genome sequence of Eubacterium hallii (DSM 3353).</title>
        <authorList>
            <person name="Sudarsanam P."/>
            <person name="Ley R."/>
            <person name="Guruge J."/>
            <person name="Turnbaugh P.J."/>
            <person name="Mahowald M."/>
            <person name="Liep D."/>
            <person name="Gordon J."/>
        </authorList>
    </citation>
    <scope>NUCLEOTIDE SEQUENCE [LARGE SCALE GENOMIC DNA]</scope>
    <source>
        <strain evidence="1 2">DSM 3353</strain>
    </source>
</reference>
<evidence type="ECO:0000313" key="1">
    <source>
        <dbReference type="EMBL" id="EEG35255.1"/>
    </source>
</evidence>
<dbReference type="Proteomes" id="UP000003174">
    <property type="component" value="Unassembled WGS sequence"/>
</dbReference>
<organism evidence="1 2">
    <name type="scientific">Anaerobutyricum hallii DSM 3353</name>
    <dbReference type="NCBI Taxonomy" id="411469"/>
    <lineage>
        <taxon>Bacteria</taxon>
        <taxon>Bacillati</taxon>
        <taxon>Bacillota</taxon>
        <taxon>Clostridia</taxon>
        <taxon>Lachnospirales</taxon>
        <taxon>Lachnospiraceae</taxon>
        <taxon>Anaerobutyricum</taxon>
    </lineage>
</organism>
<comment type="caution">
    <text evidence="1">The sequence shown here is derived from an EMBL/GenBank/DDBJ whole genome shotgun (WGS) entry which is preliminary data.</text>
</comment>
<name>C0EZP2_9FIRM</name>
<accession>C0EZP2</accession>
<proteinExistence type="predicted"/>
<reference evidence="1 2" key="1">
    <citation type="submission" date="2009-01" db="EMBL/GenBank/DDBJ databases">
        <authorList>
            <person name="Fulton L."/>
            <person name="Clifton S."/>
            <person name="Fulton B."/>
            <person name="Xu J."/>
            <person name="Minx P."/>
            <person name="Pepin K.H."/>
            <person name="Johnson M."/>
            <person name="Bhonagiri V."/>
            <person name="Nash W.E."/>
            <person name="Mardis E.R."/>
            <person name="Wilson R.K."/>
        </authorList>
    </citation>
    <scope>NUCLEOTIDE SEQUENCE [LARGE SCALE GENOMIC DNA]</scope>
    <source>
        <strain evidence="1 2">DSM 3353</strain>
    </source>
</reference>
<dbReference type="AlphaFoldDB" id="C0EZP2"/>
<protein>
    <submittedName>
        <fullName evidence="1">Uncharacterized protein</fullName>
    </submittedName>
</protein>
<evidence type="ECO:0000313" key="2">
    <source>
        <dbReference type="Proteomes" id="UP000003174"/>
    </source>
</evidence>
<dbReference type="EMBL" id="ACEP01000139">
    <property type="protein sequence ID" value="EEG35255.1"/>
    <property type="molecule type" value="Genomic_DNA"/>
</dbReference>